<evidence type="ECO:0000313" key="2">
    <source>
        <dbReference type="Proteomes" id="UP000178175"/>
    </source>
</evidence>
<evidence type="ECO:0000313" key="1">
    <source>
        <dbReference type="EMBL" id="OHA95872.1"/>
    </source>
</evidence>
<dbReference type="Gene3D" id="3.30.70.60">
    <property type="match status" value="1"/>
</dbReference>
<proteinExistence type="predicted"/>
<reference evidence="1 2" key="1">
    <citation type="journal article" date="2016" name="Nat. Commun.">
        <title>Thousands of microbial genomes shed light on interconnected biogeochemical processes in an aquifer system.</title>
        <authorList>
            <person name="Anantharaman K."/>
            <person name="Brown C.T."/>
            <person name="Hug L.A."/>
            <person name="Sharon I."/>
            <person name="Castelle C.J."/>
            <person name="Probst A.J."/>
            <person name="Thomas B.C."/>
            <person name="Singh A."/>
            <person name="Wilkins M.J."/>
            <person name="Karaoz U."/>
            <person name="Brodie E.L."/>
            <person name="Williams K.H."/>
            <person name="Hubbard S.S."/>
            <person name="Banfield J.F."/>
        </authorList>
    </citation>
    <scope>NUCLEOTIDE SEQUENCE [LARGE SCALE GENOMIC DNA]</scope>
</reference>
<gene>
    <name evidence="1" type="ORF">A3C70_00215</name>
</gene>
<name>A0A1G2TFC1_9BACT</name>
<dbReference type="InterPro" id="IPR014717">
    <property type="entry name" value="Transl_elong_EF1B/ribsomal_bS6"/>
</dbReference>
<accession>A0A1G2TFC1</accession>
<dbReference type="Proteomes" id="UP000178175">
    <property type="component" value="Unassembled WGS sequence"/>
</dbReference>
<protein>
    <submittedName>
        <fullName evidence="1">Uncharacterized protein</fullName>
    </submittedName>
</protein>
<comment type="caution">
    <text evidence="1">The sequence shown here is derived from an EMBL/GenBank/DDBJ whole genome shotgun (WGS) entry which is preliminary data.</text>
</comment>
<dbReference type="EMBL" id="MHVR01000015">
    <property type="protein sequence ID" value="OHA95872.1"/>
    <property type="molecule type" value="Genomic_DNA"/>
</dbReference>
<organism evidence="1 2">
    <name type="scientific">Candidatus Zambryskibacteria bacterium RIFCSPHIGHO2_02_FULL_43_14</name>
    <dbReference type="NCBI Taxonomy" id="1802748"/>
    <lineage>
        <taxon>Bacteria</taxon>
        <taxon>Candidatus Zambryskiibacteriota</taxon>
    </lineage>
</organism>
<dbReference type="AlphaFoldDB" id="A0A1G2TFC1"/>
<sequence>MRNNTAIVLLLLSVGLFYTFTNTQYQDVKKLYTLTGEYQNVLQNIIAIAELREALLLDYGTIPKIEIDRISKVLPDNIDTVRLAFDLDGMAARYGVSIKSVQVTVGTNEDADNVILQGSGEVYEKATISFSFVSDYENFMRLLADIEISLRMMNVKSISFRASESGLYDYQISAETYWLK</sequence>